<comment type="subcellular location">
    <subcellularLocation>
        <location evidence="1">Membrane</location>
        <topology evidence="1">Multi-pass membrane protein</topology>
    </subcellularLocation>
</comment>
<feature type="transmembrane region" description="Helical" evidence="5">
    <location>
        <begin position="223"/>
        <end position="239"/>
    </location>
</feature>
<evidence type="ECO:0000313" key="7">
    <source>
        <dbReference type="EMBL" id="CAB4831853.1"/>
    </source>
</evidence>
<evidence type="ECO:0000256" key="3">
    <source>
        <dbReference type="ARBA" id="ARBA00022989"/>
    </source>
</evidence>
<organism evidence="7">
    <name type="scientific">freshwater metagenome</name>
    <dbReference type="NCBI Taxonomy" id="449393"/>
    <lineage>
        <taxon>unclassified sequences</taxon>
        <taxon>metagenomes</taxon>
        <taxon>ecological metagenomes</taxon>
    </lineage>
</organism>
<feature type="transmembrane region" description="Helical" evidence="5">
    <location>
        <begin position="246"/>
        <end position="266"/>
    </location>
</feature>
<feature type="transmembrane region" description="Helical" evidence="5">
    <location>
        <begin position="174"/>
        <end position="194"/>
    </location>
</feature>
<evidence type="ECO:0000256" key="1">
    <source>
        <dbReference type="ARBA" id="ARBA00004141"/>
    </source>
</evidence>
<gene>
    <name evidence="7" type="ORF">UFOPK3167_01104</name>
</gene>
<feature type="transmembrane region" description="Helical" evidence="5">
    <location>
        <begin position="68"/>
        <end position="90"/>
    </location>
</feature>
<reference evidence="7" key="1">
    <citation type="submission" date="2020-05" db="EMBL/GenBank/DDBJ databases">
        <authorList>
            <person name="Chiriac C."/>
            <person name="Salcher M."/>
            <person name="Ghai R."/>
            <person name="Kavagutti S V."/>
        </authorList>
    </citation>
    <scope>NUCLEOTIDE SEQUENCE</scope>
</reference>
<feature type="transmembrane region" description="Helical" evidence="5">
    <location>
        <begin position="371"/>
        <end position="390"/>
    </location>
</feature>
<keyword evidence="4 5" id="KW-0472">Membrane</keyword>
<proteinExistence type="predicted"/>
<dbReference type="InterPro" id="IPR007016">
    <property type="entry name" value="O-antigen_ligase-rel_domated"/>
</dbReference>
<evidence type="ECO:0000256" key="5">
    <source>
        <dbReference type="SAM" id="Phobius"/>
    </source>
</evidence>
<feature type="transmembrane region" description="Helical" evidence="5">
    <location>
        <begin position="447"/>
        <end position="467"/>
    </location>
</feature>
<evidence type="ECO:0000259" key="6">
    <source>
        <dbReference type="Pfam" id="PF04932"/>
    </source>
</evidence>
<dbReference type="AlphaFoldDB" id="A0A6J7AGI5"/>
<dbReference type="InterPro" id="IPR051533">
    <property type="entry name" value="WaaL-like"/>
</dbReference>
<accession>A0A6J7AGI5</accession>
<protein>
    <submittedName>
        <fullName evidence="7">Unannotated protein</fullName>
    </submittedName>
</protein>
<keyword evidence="3 5" id="KW-1133">Transmembrane helix</keyword>
<feature type="transmembrane region" description="Helical" evidence="5">
    <location>
        <begin position="201"/>
        <end position="217"/>
    </location>
</feature>
<feature type="transmembrane region" description="Helical" evidence="5">
    <location>
        <begin position="42"/>
        <end position="61"/>
    </location>
</feature>
<feature type="transmembrane region" description="Helical" evidence="5">
    <location>
        <begin position="102"/>
        <end position="120"/>
    </location>
</feature>
<sequence>MLELRSRQILGSVMLLAVAAVTLVVAPYTLLDPISLPKLCTLTFFSIIALSIMAPSVRWLFNSNFRVLLITLILFVLQIFLVFFFSGANFGGQFYGTFGRNTGGLAYISLGTICLGVSLVSDKDFLKKFVRLALIIGAILIFYGNIQYLGLEPFPFVNLYTINAPTGTLGNSNFQSAFMGLIAVVSFTMTLNTAFKIHTRIMLLVMGFASIIVIYETLAKQGYLNFLAGVAAVAILWLFMKQRNKLALAVAGIVVVGGGLVFLGLVNAGPLANLIYKSSLAARGYYWRAAIKMLTDHPFFGVGMDGFGDWYKRTRPEDYFANGFMTVSNSAHNVYLDIASSGGFPLIAAYFAILTLVIISIVKVVKRSTEFDVYFVAVVGAWVAYQVQAFVSINQIGLAIWGWVLSGLIIGYEINTRVSETTQSAPTNRKQKGNKVKSSVQPLSSRSVISIFAGLIFGALVAIPPYYANASFFSAIESGDIKAIKAAAYLKPIDDRRLKNLAGILLNNKYDADAIVVIREAVVNYPDSYDFWNMWLTIPTASAGDLATVKAQLKRLDPFNPDFK</sequence>
<feature type="transmembrane region" description="Helical" evidence="5">
    <location>
        <begin position="132"/>
        <end position="151"/>
    </location>
</feature>
<feature type="domain" description="O-antigen ligase-related" evidence="6">
    <location>
        <begin position="208"/>
        <end position="351"/>
    </location>
</feature>
<evidence type="ECO:0000256" key="2">
    <source>
        <dbReference type="ARBA" id="ARBA00022692"/>
    </source>
</evidence>
<dbReference type="PANTHER" id="PTHR37422:SF23">
    <property type="entry name" value="TEICHURONIC ACID BIOSYNTHESIS PROTEIN TUAE"/>
    <property type="match status" value="1"/>
</dbReference>
<dbReference type="GO" id="GO:0016020">
    <property type="term" value="C:membrane"/>
    <property type="evidence" value="ECO:0007669"/>
    <property type="project" value="UniProtKB-SubCell"/>
</dbReference>
<dbReference type="PANTHER" id="PTHR37422">
    <property type="entry name" value="TEICHURONIC ACID BIOSYNTHESIS PROTEIN TUAE"/>
    <property type="match status" value="1"/>
</dbReference>
<feature type="transmembrane region" description="Helical" evidence="5">
    <location>
        <begin position="338"/>
        <end position="359"/>
    </location>
</feature>
<feature type="transmembrane region" description="Helical" evidence="5">
    <location>
        <begin position="9"/>
        <end position="30"/>
    </location>
</feature>
<dbReference type="Pfam" id="PF04932">
    <property type="entry name" value="Wzy_C"/>
    <property type="match status" value="1"/>
</dbReference>
<name>A0A6J7AGI5_9ZZZZ</name>
<dbReference type="EMBL" id="CAFABF010000070">
    <property type="protein sequence ID" value="CAB4831853.1"/>
    <property type="molecule type" value="Genomic_DNA"/>
</dbReference>
<feature type="transmembrane region" description="Helical" evidence="5">
    <location>
        <begin position="396"/>
        <end position="414"/>
    </location>
</feature>
<evidence type="ECO:0000256" key="4">
    <source>
        <dbReference type="ARBA" id="ARBA00023136"/>
    </source>
</evidence>
<keyword evidence="2 5" id="KW-0812">Transmembrane</keyword>